<feature type="compositionally biased region" description="Basic and acidic residues" evidence="1">
    <location>
        <begin position="184"/>
        <end position="214"/>
    </location>
</feature>
<comment type="caution">
    <text evidence="2">The sequence shown here is derived from an EMBL/GenBank/DDBJ whole genome shotgun (WGS) entry which is preliminary data.</text>
</comment>
<evidence type="ECO:0000313" key="5">
    <source>
        <dbReference type="Proteomes" id="UP000304928"/>
    </source>
</evidence>
<proteinExistence type="predicted"/>
<name>A0A4S8YYA6_AURPU</name>
<evidence type="ECO:0000256" key="1">
    <source>
        <dbReference type="SAM" id="MobiDB-lite"/>
    </source>
</evidence>
<evidence type="ECO:0000313" key="3">
    <source>
        <dbReference type="EMBL" id="THW82125.1"/>
    </source>
</evidence>
<reference evidence="5 6" key="1">
    <citation type="submission" date="2018-10" db="EMBL/GenBank/DDBJ databases">
        <title>Fifty Aureobasidium pullulans genomes reveal a recombining polyextremotolerant generalist.</title>
        <authorList>
            <person name="Gostincar C."/>
            <person name="Turk M."/>
            <person name="Zajc J."/>
            <person name="Gunde-Cimerman N."/>
        </authorList>
    </citation>
    <scope>NUCLEOTIDE SEQUENCE [LARGE SCALE GENOMIC DNA]</scope>
    <source>
        <strain evidence="3 5">EXF-10507</strain>
        <strain evidence="2 7">EXF-10751</strain>
        <strain evidence="4 6">EXF-3844</strain>
    </source>
</reference>
<sequence length="305" mass="36368">MHANCVLINTPLQQTSATTILLHLQHNSIIPTPNILMTRRTPSTTAVVNEPIPIRSRNMLHTAAPAVQPASPPSPRVHFSETHIVSGFSRPLTQEEAWLLYDFEVHCRDCRYCISPYKRFQSGAPLCHKGKHMSERISESMYMQKGNVFERYHRRTKPMRIEIPHTYTYLREQLHAMEDAAAIRHARRQTEEERPRVRVHNDSQRRSDEPRRSSSTEVVIEAARTDDRRRDKYRHEEPQQTQYHDREHRHSHREHRSDYRHEEPRDRERRRAAEVTTTEANSRERKYRTQERRPTWAEDDVRARR</sequence>
<organism evidence="2 7">
    <name type="scientific">Aureobasidium pullulans</name>
    <name type="common">Black yeast</name>
    <name type="synonym">Pullularia pullulans</name>
    <dbReference type="NCBI Taxonomy" id="5580"/>
    <lineage>
        <taxon>Eukaryota</taxon>
        <taxon>Fungi</taxon>
        <taxon>Dikarya</taxon>
        <taxon>Ascomycota</taxon>
        <taxon>Pezizomycotina</taxon>
        <taxon>Dothideomycetes</taxon>
        <taxon>Dothideomycetidae</taxon>
        <taxon>Dothideales</taxon>
        <taxon>Saccotheciaceae</taxon>
        <taxon>Aureobasidium</taxon>
    </lineage>
</organism>
<evidence type="ECO:0000313" key="4">
    <source>
        <dbReference type="EMBL" id="THZ46930.1"/>
    </source>
</evidence>
<evidence type="ECO:0000313" key="2">
    <source>
        <dbReference type="EMBL" id="THW56787.1"/>
    </source>
</evidence>
<dbReference type="Proteomes" id="UP000310421">
    <property type="component" value="Unassembled WGS sequence"/>
</dbReference>
<feature type="compositionally biased region" description="Basic and acidic residues" evidence="1">
    <location>
        <begin position="281"/>
        <end position="305"/>
    </location>
</feature>
<feature type="region of interest" description="Disordered" evidence="1">
    <location>
        <begin position="184"/>
        <end position="305"/>
    </location>
</feature>
<feature type="compositionally biased region" description="Basic and acidic residues" evidence="1">
    <location>
        <begin position="223"/>
        <end position="248"/>
    </location>
</feature>
<dbReference type="EMBL" id="QZAR01000395">
    <property type="protein sequence ID" value="THW82125.1"/>
    <property type="molecule type" value="Genomic_DNA"/>
</dbReference>
<evidence type="ECO:0000313" key="6">
    <source>
        <dbReference type="Proteomes" id="UP000310121"/>
    </source>
</evidence>
<evidence type="ECO:0000313" key="7">
    <source>
        <dbReference type="Proteomes" id="UP000310421"/>
    </source>
</evidence>
<dbReference type="AlphaFoldDB" id="A0A4S8YYA6"/>
<accession>A0A4S8YYA6</accession>
<protein>
    <submittedName>
        <fullName evidence="2">Uncharacterized protein</fullName>
    </submittedName>
</protein>
<dbReference type="Proteomes" id="UP000304928">
    <property type="component" value="Unassembled WGS sequence"/>
</dbReference>
<dbReference type="Proteomes" id="UP000310121">
    <property type="component" value="Unassembled WGS sequence"/>
</dbReference>
<dbReference type="EMBL" id="QZBN01000313">
    <property type="protein sequence ID" value="THZ46930.1"/>
    <property type="molecule type" value="Genomic_DNA"/>
</dbReference>
<feature type="compositionally biased region" description="Basic and acidic residues" evidence="1">
    <location>
        <begin position="255"/>
        <end position="273"/>
    </location>
</feature>
<gene>
    <name evidence="4" type="ORF">D6C90_04136</name>
    <name evidence="3" type="ORF">D6D15_10365</name>
    <name evidence="2" type="ORF">D6D20_08468</name>
</gene>
<dbReference type="EMBL" id="QZAN01000138">
    <property type="protein sequence ID" value="THW56787.1"/>
    <property type="molecule type" value="Genomic_DNA"/>
</dbReference>